<organism evidence="1 2">
    <name type="scientific">Candidatus Accumulibacter appositus</name>
    <dbReference type="NCBI Taxonomy" id="1454003"/>
    <lineage>
        <taxon>Bacteria</taxon>
        <taxon>Pseudomonadati</taxon>
        <taxon>Pseudomonadota</taxon>
        <taxon>Betaproteobacteria</taxon>
        <taxon>Candidatus Accumulibacter</taxon>
    </lineage>
</organism>
<evidence type="ECO:0000313" key="2">
    <source>
        <dbReference type="Proteomes" id="UP000021816"/>
    </source>
</evidence>
<dbReference type="Proteomes" id="UP000021816">
    <property type="component" value="Unassembled WGS sequence"/>
</dbReference>
<dbReference type="EMBL" id="JEMX01000098">
    <property type="protein sequence ID" value="EXI77460.1"/>
    <property type="molecule type" value="Genomic_DNA"/>
</dbReference>
<dbReference type="PANTHER" id="PTHR38436">
    <property type="entry name" value="POLYKETIDE CYCLASE SNOAL-LIKE DOMAIN"/>
    <property type="match status" value="1"/>
</dbReference>
<sequence length="229" mass="25203">MSREEARMPPLPTIIQSLPGCERLLLVPEDSSTVGVAGEPTVAGASGSGQEATVEKSAESGQRSGLGVCYRSSLLRAALRERHPQRHATIRNTRMEKSLASMIQAANTALFVGGELDAIGEHFSADYVVHLTGRDVKAGHYCVREFVTVLRSSFPDAQVEVEILLEGKTRVAWQRTFRGTLKRAFKGFPASGLEIVWRDMVTSQFHNGLIAEEWVVTDLAERLLLSRKR</sequence>
<dbReference type="SUPFAM" id="SSF54427">
    <property type="entry name" value="NTF2-like"/>
    <property type="match status" value="1"/>
</dbReference>
<dbReference type="PANTHER" id="PTHR38436:SF1">
    <property type="entry name" value="ESTER CYCLASE"/>
    <property type="match status" value="1"/>
</dbReference>
<protein>
    <submittedName>
        <fullName evidence="1">Putative ester cyclase</fullName>
    </submittedName>
</protein>
<comment type="caution">
    <text evidence="1">The sequence shown here is derived from an EMBL/GenBank/DDBJ whole genome shotgun (WGS) entry which is preliminary data.</text>
</comment>
<dbReference type="PATRIC" id="fig|1454003.3.peg.3873"/>
<dbReference type="AlphaFoldDB" id="A0A011PKY2"/>
<reference evidence="1 2" key="1">
    <citation type="submission" date="2014-02" db="EMBL/GenBank/DDBJ databases">
        <title>Expanding our view of genomic diversity in Candidatus Accumulibacter clades.</title>
        <authorList>
            <person name="Skennerton C.T."/>
            <person name="Barr J.J."/>
            <person name="Slater F.R."/>
            <person name="Bond P.L."/>
            <person name="Tyson G.W."/>
        </authorList>
    </citation>
    <scope>NUCLEOTIDE SEQUENCE [LARGE SCALE GENOMIC DNA]</scope>
    <source>
        <strain evidence="2">BA-92</strain>
    </source>
</reference>
<dbReference type="Pfam" id="PF07366">
    <property type="entry name" value="SnoaL"/>
    <property type="match status" value="1"/>
</dbReference>
<dbReference type="InterPro" id="IPR009959">
    <property type="entry name" value="Cyclase_SnoaL-like"/>
</dbReference>
<name>A0A011PKY2_9PROT</name>
<evidence type="ECO:0000313" key="1">
    <source>
        <dbReference type="EMBL" id="EXI77460.1"/>
    </source>
</evidence>
<dbReference type="STRING" id="1454003.AW10_03814"/>
<dbReference type="GO" id="GO:0030638">
    <property type="term" value="P:polyketide metabolic process"/>
    <property type="evidence" value="ECO:0007669"/>
    <property type="project" value="InterPro"/>
</dbReference>
<proteinExistence type="predicted"/>
<accession>A0A011PKY2</accession>
<gene>
    <name evidence="1" type="ORF">AW10_03814</name>
</gene>
<dbReference type="InterPro" id="IPR032710">
    <property type="entry name" value="NTF2-like_dom_sf"/>
</dbReference>
<dbReference type="Gene3D" id="3.10.450.50">
    <property type="match status" value="1"/>
</dbReference>